<protein>
    <submittedName>
        <fullName evidence="1">Uncharacterized protein</fullName>
    </submittedName>
</protein>
<keyword evidence="2" id="KW-1185">Reference proteome</keyword>
<evidence type="ECO:0000313" key="1">
    <source>
        <dbReference type="EMBL" id="KAL3962368.1"/>
    </source>
</evidence>
<evidence type="ECO:0000313" key="2">
    <source>
        <dbReference type="Proteomes" id="UP001638806"/>
    </source>
</evidence>
<accession>A0ACC4E216</accession>
<organism evidence="1 2">
    <name type="scientific">Purpureocillium lilacinum</name>
    <name type="common">Paecilomyces lilacinus</name>
    <dbReference type="NCBI Taxonomy" id="33203"/>
    <lineage>
        <taxon>Eukaryota</taxon>
        <taxon>Fungi</taxon>
        <taxon>Dikarya</taxon>
        <taxon>Ascomycota</taxon>
        <taxon>Pezizomycotina</taxon>
        <taxon>Sordariomycetes</taxon>
        <taxon>Hypocreomycetidae</taxon>
        <taxon>Hypocreales</taxon>
        <taxon>Ophiocordycipitaceae</taxon>
        <taxon>Purpureocillium</taxon>
    </lineage>
</organism>
<dbReference type="EMBL" id="JBGNUJ010000003">
    <property type="protein sequence ID" value="KAL3962368.1"/>
    <property type="molecule type" value="Genomic_DNA"/>
</dbReference>
<proteinExistence type="predicted"/>
<comment type="caution">
    <text evidence="1">The sequence shown here is derived from an EMBL/GenBank/DDBJ whole genome shotgun (WGS) entry which is preliminary data.</text>
</comment>
<name>A0ACC4E216_PURLI</name>
<dbReference type="Proteomes" id="UP001638806">
    <property type="component" value="Unassembled WGS sequence"/>
</dbReference>
<gene>
    <name evidence="1" type="ORF">ACCO45_003891</name>
</gene>
<reference evidence="1" key="1">
    <citation type="submission" date="2024-12" db="EMBL/GenBank/DDBJ databases">
        <title>Comparative genomics and development of molecular markers within Purpureocillium lilacinum and among Purpureocillium species.</title>
        <authorList>
            <person name="Yeh Z.-Y."/>
            <person name="Ni N.-T."/>
            <person name="Lo P.-H."/>
            <person name="Mushyakhwo K."/>
            <person name="Lin C.-F."/>
            <person name="Nai Y.-S."/>
        </authorList>
    </citation>
    <scope>NUCLEOTIDE SEQUENCE</scope>
    <source>
        <strain evidence="1">NCHU-NPUST-175</strain>
    </source>
</reference>
<sequence length="128" mass="13646">MTAQTRYPSCSLGPDYNSDLQGSRVGAGAGSDASSHRCFREGDSILATTKASWKANALTCAFESQHQTFTRKFDPQFAHVRPSWALTAAGSPETYMVMAADISGACTRKVLAARAPARVVAGQHIVTH</sequence>